<keyword evidence="2" id="KW-0539">Nucleus</keyword>
<evidence type="ECO:0000313" key="4">
    <source>
        <dbReference type="Proteomes" id="UP000812440"/>
    </source>
</evidence>
<dbReference type="InterPro" id="IPR052082">
    <property type="entry name" value="Myelin_sheath_structural"/>
</dbReference>
<evidence type="ECO:0000313" key="3">
    <source>
        <dbReference type="EMBL" id="KAG8444128.1"/>
    </source>
</evidence>
<reference evidence="3" key="1">
    <citation type="thesis" date="2020" institute="ProQuest LLC" country="789 East Eisenhower Parkway, Ann Arbor, MI, USA">
        <title>Comparative Genomics and Chromosome Evolution.</title>
        <authorList>
            <person name="Mudd A.B."/>
        </authorList>
    </citation>
    <scope>NUCLEOTIDE SEQUENCE</scope>
    <source>
        <strain evidence="3">Female2</strain>
        <tissue evidence="3">Blood</tissue>
    </source>
</reference>
<proteinExistence type="predicted"/>
<dbReference type="PANTHER" id="PTHR23348">
    <property type="entry name" value="PERIAXIN/AHNAK"/>
    <property type="match status" value="1"/>
</dbReference>
<organism evidence="3 4">
    <name type="scientific">Hymenochirus boettgeri</name>
    <name type="common">Congo dwarf clawed frog</name>
    <dbReference type="NCBI Taxonomy" id="247094"/>
    <lineage>
        <taxon>Eukaryota</taxon>
        <taxon>Metazoa</taxon>
        <taxon>Chordata</taxon>
        <taxon>Craniata</taxon>
        <taxon>Vertebrata</taxon>
        <taxon>Euteleostomi</taxon>
        <taxon>Amphibia</taxon>
        <taxon>Batrachia</taxon>
        <taxon>Anura</taxon>
        <taxon>Pipoidea</taxon>
        <taxon>Pipidae</taxon>
        <taxon>Pipinae</taxon>
        <taxon>Hymenochirus</taxon>
    </lineage>
</organism>
<keyword evidence="4" id="KW-1185">Reference proteome</keyword>
<protein>
    <submittedName>
        <fullName evidence="3">Uncharacterized protein</fullName>
    </submittedName>
</protein>
<comment type="caution">
    <text evidence="3">The sequence shown here is derived from an EMBL/GenBank/DDBJ whole genome shotgun (WGS) entry which is preliminary data.</text>
</comment>
<evidence type="ECO:0000256" key="1">
    <source>
        <dbReference type="ARBA" id="ARBA00004123"/>
    </source>
</evidence>
<name>A0A8T2JK81_9PIPI</name>
<gene>
    <name evidence="3" type="ORF">GDO86_009346</name>
</gene>
<dbReference type="GO" id="GO:0005737">
    <property type="term" value="C:cytoplasm"/>
    <property type="evidence" value="ECO:0007669"/>
    <property type="project" value="TreeGrafter"/>
</dbReference>
<dbReference type="OrthoDB" id="8058206at2759"/>
<dbReference type="AlphaFoldDB" id="A0A8T2JK81"/>
<accession>A0A8T2JK81</accession>
<comment type="subcellular location">
    <subcellularLocation>
        <location evidence="1">Nucleus</location>
    </subcellularLocation>
</comment>
<evidence type="ECO:0000256" key="2">
    <source>
        <dbReference type="ARBA" id="ARBA00023242"/>
    </source>
</evidence>
<dbReference type="GO" id="GO:0005634">
    <property type="term" value="C:nucleus"/>
    <property type="evidence" value="ECO:0007669"/>
    <property type="project" value="UniProtKB-SubCell"/>
</dbReference>
<dbReference type="GO" id="GO:0043484">
    <property type="term" value="P:regulation of RNA splicing"/>
    <property type="evidence" value="ECO:0007669"/>
    <property type="project" value="TreeGrafter"/>
</dbReference>
<dbReference type="EMBL" id="JAACNH010000004">
    <property type="protein sequence ID" value="KAG8444128.1"/>
    <property type="molecule type" value="Genomic_DNA"/>
</dbReference>
<dbReference type="PANTHER" id="PTHR23348:SF16">
    <property type="entry name" value="LEUCINE RICH REPEAT FAMILY PROTEIN"/>
    <property type="match status" value="1"/>
</dbReference>
<sequence>MPTLNASAPDVNLKGFNKKSPAKFKMPTFPDATIEMPDASLPKGNIEIRSPELHADLPSAAVKGTKYRIPDADFNVESQRINGNFQSPSMNISGPDINLPESQIKLASTRNSQSQINGSGFNIDFPSANIKAPQIKNSYGDVDMKVQKPQVESSEFNDLDIDLGLPSQQIHPPVWKEPFPGKTELPPVDIESPQVKGNLKFSSLKLESNSGDVNAPTWKKPFSGHTEAPCNDINTQFNIPAKSTHLVNAEIDLNSPASPSKFSSVFSESNFSLPDVHFDFSPPRINTS</sequence>
<dbReference type="Proteomes" id="UP000812440">
    <property type="component" value="Chromosome 5"/>
</dbReference>